<keyword evidence="4" id="KW-1003">Cell membrane</keyword>
<dbReference type="InterPro" id="IPR003593">
    <property type="entry name" value="AAA+_ATPase"/>
</dbReference>
<evidence type="ECO:0000313" key="10">
    <source>
        <dbReference type="Proteomes" id="UP000425960"/>
    </source>
</evidence>
<dbReference type="EMBL" id="AP021876">
    <property type="protein sequence ID" value="BBO81642.1"/>
    <property type="molecule type" value="Genomic_DNA"/>
</dbReference>
<dbReference type="InterPro" id="IPR050388">
    <property type="entry name" value="ABC_Ni/Peptide_Import"/>
</dbReference>
<evidence type="ECO:0000256" key="4">
    <source>
        <dbReference type="ARBA" id="ARBA00022475"/>
    </source>
</evidence>
<dbReference type="CDD" id="cd03257">
    <property type="entry name" value="ABC_NikE_OppD_transporters"/>
    <property type="match status" value="1"/>
</dbReference>
<keyword evidence="5" id="KW-0547">Nucleotide-binding</keyword>
<evidence type="ECO:0000256" key="1">
    <source>
        <dbReference type="ARBA" id="ARBA00004417"/>
    </source>
</evidence>
<comment type="similarity">
    <text evidence="2">Belongs to the ABC transporter superfamily.</text>
</comment>
<evidence type="ECO:0000313" key="9">
    <source>
        <dbReference type="EMBL" id="BBO81642.1"/>
    </source>
</evidence>
<comment type="subcellular location">
    <subcellularLocation>
        <location evidence="1">Cell inner membrane</location>
        <topology evidence="1">Peripheral membrane protein</topology>
    </subcellularLocation>
</comment>
<dbReference type="PROSITE" id="PS00211">
    <property type="entry name" value="ABC_TRANSPORTER_1"/>
    <property type="match status" value="1"/>
</dbReference>
<dbReference type="Proteomes" id="UP000425960">
    <property type="component" value="Chromosome"/>
</dbReference>
<dbReference type="PROSITE" id="PS50893">
    <property type="entry name" value="ABC_TRANSPORTER_2"/>
    <property type="match status" value="1"/>
</dbReference>
<keyword evidence="6 9" id="KW-0067">ATP-binding</keyword>
<dbReference type="Pfam" id="PF00005">
    <property type="entry name" value="ABC_tran"/>
    <property type="match status" value="1"/>
</dbReference>
<dbReference type="PANTHER" id="PTHR43297:SF2">
    <property type="entry name" value="DIPEPTIDE TRANSPORT ATP-BINDING PROTEIN DPPD"/>
    <property type="match status" value="1"/>
</dbReference>
<evidence type="ECO:0000256" key="6">
    <source>
        <dbReference type="ARBA" id="ARBA00022840"/>
    </source>
</evidence>
<evidence type="ECO:0000256" key="2">
    <source>
        <dbReference type="ARBA" id="ARBA00005417"/>
    </source>
</evidence>
<dbReference type="KEGG" id="dov:DSCO28_22080"/>
<dbReference type="InterPro" id="IPR013563">
    <property type="entry name" value="Oligopep_ABC_C"/>
</dbReference>
<dbReference type="Gene3D" id="3.40.50.300">
    <property type="entry name" value="P-loop containing nucleotide triphosphate hydrolases"/>
    <property type="match status" value="1"/>
</dbReference>
<keyword evidence="7" id="KW-0472">Membrane</keyword>
<dbReference type="SUPFAM" id="SSF52540">
    <property type="entry name" value="P-loop containing nucleoside triphosphate hydrolases"/>
    <property type="match status" value="1"/>
</dbReference>
<evidence type="ECO:0000256" key="7">
    <source>
        <dbReference type="ARBA" id="ARBA00023136"/>
    </source>
</evidence>
<proteinExistence type="inferred from homology"/>
<dbReference type="InterPro" id="IPR003439">
    <property type="entry name" value="ABC_transporter-like_ATP-bd"/>
</dbReference>
<reference evidence="9 10" key="1">
    <citation type="submission" date="2019-11" db="EMBL/GenBank/DDBJ databases">
        <title>Comparative genomics of hydrocarbon-degrading Desulfosarcina strains.</title>
        <authorList>
            <person name="Watanabe M."/>
            <person name="Kojima H."/>
            <person name="Fukui M."/>
        </authorList>
    </citation>
    <scope>NUCLEOTIDE SEQUENCE [LARGE SCALE GENOMIC DNA]</scope>
    <source>
        <strain evidence="9 10">28bB2T</strain>
    </source>
</reference>
<dbReference type="Pfam" id="PF08352">
    <property type="entry name" value="oligo_HPY"/>
    <property type="match status" value="1"/>
</dbReference>
<name>A0A5K7ZHQ3_9BACT</name>
<gene>
    <name evidence="9" type="ORF">DSCO28_22080</name>
</gene>
<feature type="domain" description="ABC transporter" evidence="8">
    <location>
        <begin position="6"/>
        <end position="256"/>
    </location>
</feature>
<dbReference type="InterPro" id="IPR027417">
    <property type="entry name" value="P-loop_NTPase"/>
</dbReference>
<evidence type="ECO:0000256" key="3">
    <source>
        <dbReference type="ARBA" id="ARBA00022448"/>
    </source>
</evidence>
<dbReference type="InterPro" id="IPR017871">
    <property type="entry name" value="ABC_transporter-like_CS"/>
</dbReference>
<evidence type="ECO:0000256" key="5">
    <source>
        <dbReference type="ARBA" id="ARBA00022741"/>
    </source>
</evidence>
<dbReference type="RefSeq" id="WP_155322295.1">
    <property type="nucleotide sequence ID" value="NZ_AP021876.1"/>
</dbReference>
<accession>A0A5K7ZHQ3</accession>
<sequence length="330" mass="36871">MSAELLKIDDLTVDFTTDEGRFVAVDGVSFQINRGEIVGLVGESGCGKSVTALSILRLIPSPPGQIASGKIVFNGRDLLALNIAELRRIRGRAISMIFQEPLSALSPLQRIGQQLAEVLTLHRHMDKRRAMQIGLEWLAKVRIPNPEQRMQAYPHELSGGMQQRVMIAMALMQDPELIIADEPTTALDVTIQAQVFKLIKEMRKEQTAILLITHDMGVVWQMCDRVLVMYASNIVETGTKQQIFEHPAHPYTRGLLQSIPTLFGKTDRLPAIAGYVPSPFNYPIGCHFRDRCPYAFDRCATEAPELENIENGDHQAACFVAHKLFEGRLE</sequence>
<keyword evidence="3" id="KW-0813">Transport</keyword>
<dbReference type="GO" id="GO:0005886">
    <property type="term" value="C:plasma membrane"/>
    <property type="evidence" value="ECO:0007669"/>
    <property type="project" value="UniProtKB-SubCell"/>
</dbReference>
<dbReference type="PANTHER" id="PTHR43297">
    <property type="entry name" value="OLIGOPEPTIDE TRANSPORT ATP-BINDING PROTEIN APPD"/>
    <property type="match status" value="1"/>
</dbReference>
<dbReference type="GO" id="GO:0005524">
    <property type="term" value="F:ATP binding"/>
    <property type="evidence" value="ECO:0007669"/>
    <property type="project" value="UniProtKB-KW"/>
</dbReference>
<dbReference type="SMART" id="SM00382">
    <property type="entry name" value="AAA"/>
    <property type="match status" value="1"/>
</dbReference>
<dbReference type="NCBIfam" id="TIGR01727">
    <property type="entry name" value="oligo_HPY"/>
    <property type="match status" value="1"/>
</dbReference>
<protein>
    <submittedName>
        <fullName evidence="9">ABC transporter ATP-binding protein</fullName>
    </submittedName>
</protein>
<organism evidence="9 10">
    <name type="scientific">Desulfosarcina ovata subsp. sediminis</name>
    <dbReference type="NCBI Taxonomy" id="885957"/>
    <lineage>
        <taxon>Bacteria</taxon>
        <taxon>Pseudomonadati</taxon>
        <taxon>Thermodesulfobacteriota</taxon>
        <taxon>Desulfobacteria</taxon>
        <taxon>Desulfobacterales</taxon>
        <taxon>Desulfosarcinaceae</taxon>
        <taxon>Desulfosarcina</taxon>
    </lineage>
</organism>
<dbReference type="GO" id="GO:0016887">
    <property type="term" value="F:ATP hydrolysis activity"/>
    <property type="evidence" value="ECO:0007669"/>
    <property type="project" value="InterPro"/>
</dbReference>
<dbReference type="GO" id="GO:0015833">
    <property type="term" value="P:peptide transport"/>
    <property type="evidence" value="ECO:0007669"/>
    <property type="project" value="InterPro"/>
</dbReference>
<dbReference type="AlphaFoldDB" id="A0A5K7ZHQ3"/>
<dbReference type="FunFam" id="3.40.50.300:FF:000016">
    <property type="entry name" value="Oligopeptide ABC transporter ATP-binding component"/>
    <property type="match status" value="1"/>
</dbReference>
<evidence type="ECO:0000259" key="8">
    <source>
        <dbReference type="PROSITE" id="PS50893"/>
    </source>
</evidence>